<keyword evidence="2" id="KW-1185">Reference proteome</keyword>
<evidence type="ECO:0008006" key="3">
    <source>
        <dbReference type="Google" id="ProtNLM"/>
    </source>
</evidence>
<dbReference type="SUPFAM" id="SSF55073">
    <property type="entry name" value="Nucleotide cyclase"/>
    <property type="match status" value="1"/>
</dbReference>
<accession>A0A2T5HBK3</accession>
<dbReference type="EMBL" id="QAOH01000013">
    <property type="protein sequence ID" value="PTQ68953.1"/>
    <property type="molecule type" value="Genomic_DNA"/>
</dbReference>
<gene>
    <name evidence="1" type="ORF">C8N42_11396</name>
</gene>
<dbReference type="Gene3D" id="3.30.70.1230">
    <property type="entry name" value="Nucleotide cyclase"/>
    <property type="match status" value="1"/>
</dbReference>
<comment type="caution">
    <text evidence="1">The sequence shown here is derived from an EMBL/GenBank/DDBJ whole genome shotgun (WGS) entry which is preliminary data.</text>
</comment>
<dbReference type="Proteomes" id="UP000244077">
    <property type="component" value="Unassembled WGS sequence"/>
</dbReference>
<organism evidence="1 2">
    <name type="scientific">Celeribacter persicus</name>
    <dbReference type="NCBI Taxonomy" id="1651082"/>
    <lineage>
        <taxon>Bacteria</taxon>
        <taxon>Pseudomonadati</taxon>
        <taxon>Pseudomonadota</taxon>
        <taxon>Alphaproteobacteria</taxon>
        <taxon>Rhodobacterales</taxon>
        <taxon>Roseobacteraceae</taxon>
        <taxon>Celeribacter</taxon>
    </lineage>
</organism>
<dbReference type="RefSeq" id="WP_107817450.1">
    <property type="nucleotide sequence ID" value="NZ_QAOH01000013.1"/>
</dbReference>
<dbReference type="InterPro" id="IPR029787">
    <property type="entry name" value="Nucleotide_cyclase"/>
</dbReference>
<evidence type="ECO:0000313" key="2">
    <source>
        <dbReference type="Proteomes" id="UP000244077"/>
    </source>
</evidence>
<protein>
    <recommendedName>
        <fullName evidence="3">SatD family protein</fullName>
    </recommendedName>
</protein>
<proteinExistence type="predicted"/>
<reference evidence="1 2" key="1">
    <citation type="submission" date="2018-04" db="EMBL/GenBank/DDBJ databases">
        <title>Genomic Encyclopedia of Archaeal and Bacterial Type Strains, Phase II (KMG-II): from individual species to whole genera.</title>
        <authorList>
            <person name="Goeker M."/>
        </authorList>
    </citation>
    <scope>NUCLEOTIDE SEQUENCE [LARGE SCALE GENOMIC DNA]</scope>
    <source>
        <strain evidence="1 2">DSM 100434</strain>
    </source>
</reference>
<evidence type="ECO:0000313" key="1">
    <source>
        <dbReference type="EMBL" id="PTQ68953.1"/>
    </source>
</evidence>
<name>A0A2T5HBK3_9RHOB</name>
<sequence>MSDKTRKIAVLTGDLVNSTGLGPEKVERAFRALEDCAEMQADWMDGQSLHFTRHRGDGWQVALAEPKYALRSALCFRAALRALGGEFDSYIGIAEGEVKGEIGPDLNDETSIAFATSGTLLEYAKKSELRFWHTNVSIKAGTEGTVKDGEMSALFVFADILSRDWTQIQAQTIFQFLPLKKPTQEEVGAQLKKSRQAIGKTLSSTRFTEVLYALRMIEASDHYA</sequence>
<dbReference type="OrthoDB" id="7210707at2"/>
<dbReference type="AlphaFoldDB" id="A0A2T5HBK3"/>